<evidence type="ECO:0000313" key="2">
    <source>
        <dbReference type="Proteomes" id="UP001057402"/>
    </source>
</evidence>
<protein>
    <submittedName>
        <fullName evidence="1">Uncharacterized protein</fullName>
    </submittedName>
</protein>
<dbReference type="EMBL" id="CM042888">
    <property type="protein sequence ID" value="KAI4325555.1"/>
    <property type="molecule type" value="Genomic_DNA"/>
</dbReference>
<keyword evidence="2" id="KW-1185">Reference proteome</keyword>
<proteinExistence type="predicted"/>
<accession>A0ACB9MMU3</accession>
<gene>
    <name evidence="1" type="ORF">MLD38_030940</name>
</gene>
<name>A0ACB9MMU3_9MYRT</name>
<organism evidence="1 2">
    <name type="scientific">Melastoma candidum</name>
    <dbReference type="NCBI Taxonomy" id="119954"/>
    <lineage>
        <taxon>Eukaryota</taxon>
        <taxon>Viridiplantae</taxon>
        <taxon>Streptophyta</taxon>
        <taxon>Embryophyta</taxon>
        <taxon>Tracheophyta</taxon>
        <taxon>Spermatophyta</taxon>
        <taxon>Magnoliopsida</taxon>
        <taxon>eudicotyledons</taxon>
        <taxon>Gunneridae</taxon>
        <taxon>Pentapetalae</taxon>
        <taxon>rosids</taxon>
        <taxon>malvids</taxon>
        <taxon>Myrtales</taxon>
        <taxon>Melastomataceae</taxon>
        <taxon>Melastomatoideae</taxon>
        <taxon>Melastomateae</taxon>
        <taxon>Melastoma</taxon>
    </lineage>
</organism>
<sequence length="277" mass="30876">MDIDEWEILPMDGLIEFREGGDPDKVIFPQKFMGSYYDPKGVFDMDYFSCSRSNPQMPKQLVPVSIHLDLPIAITENQETVLEPAGKDDPVWISLRAMDPEQDMVSQVFFKKMKENESVDMKMDSPRPTSPTSRGIVIPQVDAGNFQYDDGGENLVSACSPRKKPWKQPHDVDCDGAKEEGVAWEGSKGGFNIWKWSLNGVGALCSFGFAAATICIFIIGSSHQNKNQKIQLEIYADDKRMKQVVHHAAGLNKAISAVRGSPITRAHITFGGYYEGH</sequence>
<dbReference type="Proteomes" id="UP001057402">
    <property type="component" value="Chromosome 9"/>
</dbReference>
<evidence type="ECO:0000313" key="1">
    <source>
        <dbReference type="EMBL" id="KAI4325555.1"/>
    </source>
</evidence>
<reference evidence="2" key="1">
    <citation type="journal article" date="2023" name="Front. Plant Sci.">
        <title>Chromosomal-level genome assembly of Melastoma candidum provides insights into trichome evolution.</title>
        <authorList>
            <person name="Zhong Y."/>
            <person name="Wu W."/>
            <person name="Sun C."/>
            <person name="Zou P."/>
            <person name="Liu Y."/>
            <person name="Dai S."/>
            <person name="Zhou R."/>
        </authorList>
    </citation>
    <scope>NUCLEOTIDE SEQUENCE [LARGE SCALE GENOMIC DNA]</scope>
</reference>
<comment type="caution">
    <text evidence="1">The sequence shown here is derived from an EMBL/GenBank/DDBJ whole genome shotgun (WGS) entry which is preliminary data.</text>
</comment>